<evidence type="ECO:0000259" key="4">
    <source>
        <dbReference type="Pfam" id="PF26571"/>
    </source>
</evidence>
<feature type="compositionally biased region" description="Low complexity" evidence="2">
    <location>
        <begin position="185"/>
        <end position="196"/>
    </location>
</feature>
<evidence type="ECO:0000256" key="3">
    <source>
        <dbReference type="SAM" id="SignalP"/>
    </source>
</evidence>
<feature type="coiled-coil region" evidence="1">
    <location>
        <begin position="24"/>
        <end position="79"/>
    </location>
</feature>
<comment type="caution">
    <text evidence="5">The sequence shown here is derived from an EMBL/GenBank/DDBJ whole genome shotgun (WGS) entry which is preliminary data.</text>
</comment>
<dbReference type="EMBL" id="JBHSDK010000034">
    <property type="protein sequence ID" value="MFC4337501.1"/>
    <property type="molecule type" value="Genomic_DNA"/>
</dbReference>
<reference evidence="6" key="1">
    <citation type="journal article" date="2019" name="Int. J. Syst. Evol. Microbiol.">
        <title>The Global Catalogue of Microorganisms (GCM) 10K type strain sequencing project: providing services to taxonomists for standard genome sequencing and annotation.</title>
        <authorList>
            <consortium name="The Broad Institute Genomics Platform"/>
            <consortium name="The Broad Institute Genome Sequencing Center for Infectious Disease"/>
            <person name="Wu L."/>
            <person name="Ma J."/>
        </authorList>
    </citation>
    <scope>NUCLEOTIDE SEQUENCE [LARGE SCALE GENOMIC DNA]</scope>
    <source>
        <strain evidence="6">IBRC-M 10908</strain>
    </source>
</reference>
<gene>
    <name evidence="5" type="ORF">ACFPET_20095</name>
</gene>
<sequence length="324" mass="34708">MNKTAAAIFAALAMAFALTSSAPAAAQEEEIEEVKSELADAADKVAEAEQALEEAEEKAKQLEKDIAETEEGLEGMEEELSDFAFQMHVEGELSNTSAILASGDPDSALDALSYTSFLGEQRAGLLNEAETLLTDLKNQKEAHADQIEKAEKALKKAEKARGELKDTLEQLEYEAAAGPTGTGNAGAPSGTGTSGPESCSEADPTTSGCLTPRTLNVYNQSVDAGFTRYTACYRPEEGSDHGTGQACDFSADENTFQNYPATGSDKEYGDNLAAWYVNYYDVLSVKYVIWYKQFWSPSTGWQAYNGGTGAANTDHTNHVHVSVN</sequence>
<proteinExistence type="predicted"/>
<dbReference type="RefSeq" id="WP_380624551.1">
    <property type="nucleotide sequence ID" value="NZ_JBHSDK010000034.1"/>
</dbReference>
<evidence type="ECO:0000256" key="1">
    <source>
        <dbReference type="SAM" id="Coils"/>
    </source>
</evidence>
<feature type="signal peptide" evidence="3">
    <location>
        <begin position="1"/>
        <end position="26"/>
    </location>
</feature>
<evidence type="ECO:0000313" key="5">
    <source>
        <dbReference type="EMBL" id="MFC4337501.1"/>
    </source>
</evidence>
<keyword evidence="1" id="KW-0175">Coiled coil</keyword>
<feature type="domain" description="ARB-07466-like C-terminal" evidence="4">
    <location>
        <begin position="207"/>
        <end position="315"/>
    </location>
</feature>
<evidence type="ECO:0000313" key="6">
    <source>
        <dbReference type="Proteomes" id="UP001595823"/>
    </source>
</evidence>
<keyword evidence="6" id="KW-1185">Reference proteome</keyword>
<keyword evidence="3" id="KW-0732">Signal</keyword>
<name>A0ABV8U326_9ACTN</name>
<organism evidence="5 6">
    <name type="scientific">Salininema proteolyticum</name>
    <dbReference type="NCBI Taxonomy" id="1607685"/>
    <lineage>
        <taxon>Bacteria</taxon>
        <taxon>Bacillati</taxon>
        <taxon>Actinomycetota</taxon>
        <taxon>Actinomycetes</taxon>
        <taxon>Glycomycetales</taxon>
        <taxon>Glycomycetaceae</taxon>
        <taxon>Salininema</taxon>
    </lineage>
</organism>
<dbReference type="Pfam" id="PF26571">
    <property type="entry name" value="VldE"/>
    <property type="match status" value="1"/>
</dbReference>
<protein>
    <submittedName>
        <fullName evidence="5">Coiled-coil domain-containing protein</fullName>
    </submittedName>
</protein>
<dbReference type="Gene3D" id="6.10.250.3150">
    <property type="match status" value="1"/>
</dbReference>
<feature type="coiled-coil region" evidence="1">
    <location>
        <begin position="122"/>
        <end position="174"/>
    </location>
</feature>
<evidence type="ECO:0000256" key="2">
    <source>
        <dbReference type="SAM" id="MobiDB-lite"/>
    </source>
</evidence>
<dbReference type="SUPFAM" id="SSF57997">
    <property type="entry name" value="Tropomyosin"/>
    <property type="match status" value="1"/>
</dbReference>
<feature type="region of interest" description="Disordered" evidence="2">
    <location>
        <begin position="175"/>
        <end position="206"/>
    </location>
</feature>
<feature type="chain" id="PRO_5047146006" evidence="3">
    <location>
        <begin position="27"/>
        <end position="324"/>
    </location>
</feature>
<accession>A0ABV8U326</accession>
<dbReference type="InterPro" id="IPR058593">
    <property type="entry name" value="ARB_07466-like_C"/>
</dbReference>
<dbReference type="Proteomes" id="UP001595823">
    <property type="component" value="Unassembled WGS sequence"/>
</dbReference>